<dbReference type="Pfam" id="PF13520">
    <property type="entry name" value="AA_permease_2"/>
    <property type="match status" value="1"/>
</dbReference>
<dbReference type="PANTHER" id="PTHR11785">
    <property type="entry name" value="AMINO ACID TRANSPORTER"/>
    <property type="match status" value="1"/>
</dbReference>
<keyword evidence="3 6" id="KW-1133">Transmembrane helix</keyword>
<sequence length="928" mass="101954">AHCGARPTPLNTAQQAHCGARPTRLNTAQQAHCGARPTPLNTAQQAHCGARPTRLHTAQQAHCGARPTPLNTAQQAHCGARPTPLNTAQQAHCGARPTRLNTAQQAHCGARPTPLNTAQQAHCGARPTPLNTAQQAHCGARPTRLNTAQQAHCGARPTPLNTAQQAHCGARPTRLNTAQQAHCGARPTPLNAAQQAHCGARPTPLNAAQQLLSPEFLFIHAGEFLHCCRQSSSSYMLSSSSYMLVSSFTANTNTSHSTMSIHTRLATVLCRRGCCLSVSMMAERLSFRNITALAPMVRVGTLPMRLLALDYGADVVYCEELIDIKMAQCERVVNEVLHTVDFVAPDERVMFRTCEKEKERVVFQMVRNYEALTPQVAFSMERTPTVGQIALAFLQASFAFSGWNFLNYVTEEVVEPRRNLPRAIYISIPLTFGEKLLGMFSVIMPISVALSTFGGINGYLFTSSRLCFSGAREGHLPSLLAMIHYKNCTPIPALLVCCAATIVILCIGETHNLINYVSFINYLSYGVTIAGLLYHRWKKPNLYRPIKVSLLVPLSYLLFWVLLLGFSLYSEPVVCGVGLVIMLTGVPVYFLGVHWKEKPKCIYKFIERATYVGQRLCFVVFLRSTPSRTRTLQNGLTVLQAGAVSPPTPRNFSSAYTRIFSFVCFYSVHTVGLDPHRSTRLNRHTVGLDPHGSTRLNRHTVELDPHRSTRLNRHTVGARPTRLNTAQQAHCGARPTPLTRPQQAHCGARPTPLNTAQQAHCGARPTRLNTLNRHTVELDPHRSTRLNRHTVGLDPHRSTRLQQAHCGARPTRLNTAQQAHCGARPTPLNTAQQAHCGARHTRLNTAQQAHCGARPTPLNAAQQAHCGARPTPLNAAQQKTLSSFYALLIYMAGIYDDVEVQTGSKNSTLHVPPPFQLLSPEFLFIHAG</sequence>
<feature type="transmembrane region" description="Helical" evidence="6">
    <location>
        <begin position="513"/>
        <end position="534"/>
    </location>
</feature>
<feature type="transmembrane region" description="Helical" evidence="6">
    <location>
        <begin position="576"/>
        <end position="595"/>
    </location>
</feature>
<evidence type="ECO:0000256" key="5">
    <source>
        <dbReference type="SAM" id="MobiDB-lite"/>
    </source>
</evidence>
<feature type="transmembrane region" description="Helical" evidence="6">
    <location>
        <begin position="483"/>
        <end position="507"/>
    </location>
</feature>
<evidence type="ECO:0000313" key="7">
    <source>
        <dbReference type="EMBL" id="KAJ4923577.1"/>
    </source>
</evidence>
<evidence type="ECO:0000256" key="4">
    <source>
        <dbReference type="ARBA" id="ARBA00023136"/>
    </source>
</evidence>
<dbReference type="Gene3D" id="1.20.1740.10">
    <property type="entry name" value="Amino acid/polyamine transporter I"/>
    <property type="match status" value="1"/>
</dbReference>
<proteinExistence type="predicted"/>
<evidence type="ECO:0000256" key="1">
    <source>
        <dbReference type="ARBA" id="ARBA00004141"/>
    </source>
</evidence>
<dbReference type="GO" id="GO:0042942">
    <property type="term" value="P:D-serine transmembrane transport"/>
    <property type="evidence" value="ECO:0007669"/>
    <property type="project" value="TreeGrafter"/>
</dbReference>
<dbReference type="InterPro" id="IPR002293">
    <property type="entry name" value="AA/rel_permease1"/>
</dbReference>
<dbReference type="InterPro" id="IPR050598">
    <property type="entry name" value="AminoAcid_Transporter"/>
</dbReference>
<dbReference type="GO" id="GO:0015179">
    <property type="term" value="F:L-amino acid transmembrane transporter activity"/>
    <property type="evidence" value="ECO:0007669"/>
    <property type="project" value="TreeGrafter"/>
</dbReference>
<protein>
    <submittedName>
        <fullName evidence="7">Uncharacterized protein</fullName>
    </submittedName>
</protein>
<dbReference type="Proteomes" id="UP001219934">
    <property type="component" value="Unassembled WGS sequence"/>
</dbReference>
<keyword evidence="2 6" id="KW-0812">Transmembrane</keyword>
<evidence type="ECO:0000256" key="2">
    <source>
        <dbReference type="ARBA" id="ARBA00022692"/>
    </source>
</evidence>
<reference evidence="7" key="1">
    <citation type="submission" date="2022-11" db="EMBL/GenBank/DDBJ databases">
        <title>Chromosome-level genome of Pogonophryne albipinna.</title>
        <authorList>
            <person name="Jo E."/>
        </authorList>
    </citation>
    <scope>NUCLEOTIDE SEQUENCE</scope>
    <source>
        <strain evidence="7">SGF0006</strain>
        <tissue evidence="7">Muscle</tissue>
    </source>
</reference>
<comment type="subcellular location">
    <subcellularLocation>
        <location evidence="1">Membrane</location>
        <topology evidence="1">Multi-pass membrane protein</topology>
    </subcellularLocation>
</comment>
<dbReference type="GO" id="GO:0016020">
    <property type="term" value="C:membrane"/>
    <property type="evidence" value="ECO:0007669"/>
    <property type="project" value="UniProtKB-SubCell"/>
</dbReference>
<dbReference type="GO" id="GO:0015175">
    <property type="term" value="F:neutral L-amino acid transmembrane transporter activity"/>
    <property type="evidence" value="ECO:0007669"/>
    <property type="project" value="TreeGrafter"/>
</dbReference>
<dbReference type="PANTHER" id="PTHR11785:SF73">
    <property type="entry name" value="ASC-TYPE AMINO ACID TRANSPORTER 1"/>
    <property type="match status" value="1"/>
</dbReference>
<dbReference type="AlphaFoldDB" id="A0AAD6F7G8"/>
<gene>
    <name evidence="7" type="ORF">JOQ06_004115</name>
</gene>
<dbReference type="SUPFAM" id="SSF51395">
    <property type="entry name" value="FMN-linked oxidoreductases"/>
    <property type="match status" value="1"/>
</dbReference>
<dbReference type="GO" id="GO:0042941">
    <property type="term" value="P:D-alanine transmembrane transport"/>
    <property type="evidence" value="ECO:0007669"/>
    <property type="project" value="TreeGrafter"/>
</dbReference>
<feature type="transmembrane region" description="Helical" evidence="6">
    <location>
        <begin position="546"/>
        <end position="570"/>
    </location>
</feature>
<keyword evidence="4 6" id="KW-0472">Membrane</keyword>
<evidence type="ECO:0000256" key="3">
    <source>
        <dbReference type="ARBA" id="ARBA00022989"/>
    </source>
</evidence>
<keyword evidence="8" id="KW-1185">Reference proteome</keyword>
<evidence type="ECO:0000313" key="8">
    <source>
        <dbReference type="Proteomes" id="UP001219934"/>
    </source>
</evidence>
<comment type="caution">
    <text evidence="7">The sequence shown here is derived from an EMBL/GenBank/DDBJ whole genome shotgun (WGS) entry which is preliminary data.</text>
</comment>
<evidence type="ECO:0000256" key="6">
    <source>
        <dbReference type="SAM" id="Phobius"/>
    </source>
</evidence>
<dbReference type="EMBL" id="JAPTMU010000028">
    <property type="protein sequence ID" value="KAJ4923577.1"/>
    <property type="molecule type" value="Genomic_DNA"/>
</dbReference>
<organism evidence="7 8">
    <name type="scientific">Pogonophryne albipinna</name>
    <dbReference type="NCBI Taxonomy" id="1090488"/>
    <lineage>
        <taxon>Eukaryota</taxon>
        <taxon>Metazoa</taxon>
        <taxon>Chordata</taxon>
        <taxon>Craniata</taxon>
        <taxon>Vertebrata</taxon>
        <taxon>Euteleostomi</taxon>
        <taxon>Actinopterygii</taxon>
        <taxon>Neopterygii</taxon>
        <taxon>Teleostei</taxon>
        <taxon>Neoteleostei</taxon>
        <taxon>Acanthomorphata</taxon>
        <taxon>Eupercaria</taxon>
        <taxon>Perciformes</taxon>
        <taxon>Notothenioidei</taxon>
        <taxon>Pogonophryne</taxon>
    </lineage>
</organism>
<accession>A0AAD6F7G8</accession>
<name>A0AAD6F7G8_9TELE</name>
<feature type="region of interest" description="Disordered" evidence="5">
    <location>
        <begin position="725"/>
        <end position="747"/>
    </location>
</feature>
<feature type="non-terminal residue" evidence="7">
    <location>
        <position position="1"/>
    </location>
</feature>
<feature type="transmembrane region" description="Helical" evidence="6">
    <location>
        <begin position="436"/>
        <end position="462"/>
    </location>
</feature>